<evidence type="ECO:0000256" key="4">
    <source>
        <dbReference type="ARBA" id="ARBA00022692"/>
    </source>
</evidence>
<keyword evidence="3" id="KW-1003">Cell membrane</keyword>
<accession>A0ABW0PD59</accession>
<feature type="transmembrane region" description="Helical" evidence="9">
    <location>
        <begin position="41"/>
        <end position="63"/>
    </location>
</feature>
<dbReference type="EMBL" id="JBHSMS010000021">
    <property type="protein sequence ID" value="MFC5510586.1"/>
    <property type="molecule type" value="Genomic_DNA"/>
</dbReference>
<comment type="similarity">
    <text evidence="8">Belongs to the binding-protein-dependent transport system permease family. LivHM subfamily.</text>
</comment>
<keyword evidence="4 9" id="KW-0812">Transmembrane</keyword>
<feature type="transmembrane region" description="Helical" evidence="9">
    <location>
        <begin position="100"/>
        <end position="119"/>
    </location>
</feature>
<feature type="transmembrane region" description="Helical" evidence="9">
    <location>
        <begin position="266"/>
        <end position="287"/>
    </location>
</feature>
<dbReference type="PANTHER" id="PTHR11795:SF442">
    <property type="entry name" value="ABC TRANSPORTER ATP-BINDING PROTEIN"/>
    <property type="match status" value="1"/>
</dbReference>
<reference evidence="11" key="1">
    <citation type="journal article" date="2019" name="Int. J. Syst. Evol. Microbiol.">
        <title>The Global Catalogue of Microorganisms (GCM) 10K type strain sequencing project: providing services to taxonomists for standard genome sequencing and annotation.</title>
        <authorList>
            <consortium name="The Broad Institute Genomics Platform"/>
            <consortium name="The Broad Institute Genome Sequencing Center for Infectious Disease"/>
            <person name="Wu L."/>
            <person name="Ma J."/>
        </authorList>
    </citation>
    <scope>NUCLEOTIDE SEQUENCE [LARGE SCALE GENOMIC DNA]</scope>
    <source>
        <strain evidence="11">CCUG 38813</strain>
    </source>
</reference>
<dbReference type="Proteomes" id="UP001596031">
    <property type="component" value="Unassembled WGS sequence"/>
</dbReference>
<proteinExistence type="inferred from homology"/>
<evidence type="ECO:0000256" key="1">
    <source>
        <dbReference type="ARBA" id="ARBA00004651"/>
    </source>
</evidence>
<keyword evidence="2" id="KW-0813">Transport</keyword>
<evidence type="ECO:0000256" key="8">
    <source>
        <dbReference type="ARBA" id="ARBA00037998"/>
    </source>
</evidence>
<dbReference type="InterPro" id="IPR052157">
    <property type="entry name" value="BCAA_transport_permease"/>
</dbReference>
<evidence type="ECO:0000256" key="9">
    <source>
        <dbReference type="SAM" id="Phobius"/>
    </source>
</evidence>
<comment type="subcellular location">
    <subcellularLocation>
        <location evidence="1">Cell membrane</location>
        <topology evidence="1">Multi-pass membrane protein</topology>
    </subcellularLocation>
</comment>
<keyword evidence="7 9" id="KW-0472">Membrane</keyword>
<evidence type="ECO:0000313" key="11">
    <source>
        <dbReference type="Proteomes" id="UP001596031"/>
    </source>
</evidence>
<feature type="transmembrane region" description="Helical" evidence="9">
    <location>
        <begin position="145"/>
        <end position="164"/>
    </location>
</feature>
<keyword evidence="6 9" id="KW-1133">Transmembrane helix</keyword>
<comment type="caution">
    <text evidence="10">The sequence shown here is derived from an EMBL/GenBank/DDBJ whole genome shotgun (WGS) entry which is preliminary data.</text>
</comment>
<sequence>MGDLIGNFVGVLFDGIAYGSLLFLISVGLSVTMGMMNFINLAHGAFAMVGGYVCVTLLGALGWPFLATLPLAFLAAAVAGLVLERALYRRLHQATHLDQVLFSIGLTFMAVAGATFLFGPTQQPVQLPDWLRGQVRVLGLDLGSYRLFLIGVVVLVTLGLHLLIERTRFGARIRASVDNPTAAAGLGIDVGRVFSLTFALGSGLAGLGGGLGIDVLGLDPGFPLKYMVYFLLVVAVGGAGSIKGPLIAALILGVFDVAGKYYLPEVGAFVIYTLMVVLLVLFPYGLVRRKA</sequence>
<evidence type="ECO:0000256" key="6">
    <source>
        <dbReference type="ARBA" id="ARBA00022989"/>
    </source>
</evidence>
<evidence type="ECO:0000256" key="7">
    <source>
        <dbReference type="ARBA" id="ARBA00023136"/>
    </source>
</evidence>
<name>A0ABW0PD59_9BURK</name>
<keyword evidence="5" id="KW-0029">Amino-acid transport</keyword>
<evidence type="ECO:0000313" key="10">
    <source>
        <dbReference type="EMBL" id="MFC5510586.1"/>
    </source>
</evidence>
<evidence type="ECO:0000256" key="2">
    <source>
        <dbReference type="ARBA" id="ARBA00022448"/>
    </source>
</evidence>
<dbReference type="InterPro" id="IPR001851">
    <property type="entry name" value="ABC_transp_permease"/>
</dbReference>
<dbReference type="CDD" id="cd06582">
    <property type="entry name" value="TM_PBP1_LivH_like"/>
    <property type="match status" value="1"/>
</dbReference>
<evidence type="ECO:0000256" key="3">
    <source>
        <dbReference type="ARBA" id="ARBA00022475"/>
    </source>
</evidence>
<feature type="transmembrane region" description="Helical" evidence="9">
    <location>
        <begin position="6"/>
        <end position="29"/>
    </location>
</feature>
<gene>
    <name evidence="10" type="ORF">ACFPOU_05565</name>
</gene>
<organism evidence="10 11">
    <name type="scientific">Massilia jejuensis</name>
    <dbReference type="NCBI Taxonomy" id="648894"/>
    <lineage>
        <taxon>Bacteria</taxon>
        <taxon>Pseudomonadati</taxon>
        <taxon>Pseudomonadota</taxon>
        <taxon>Betaproteobacteria</taxon>
        <taxon>Burkholderiales</taxon>
        <taxon>Oxalobacteraceae</taxon>
        <taxon>Telluria group</taxon>
        <taxon>Massilia</taxon>
    </lineage>
</organism>
<dbReference type="PANTHER" id="PTHR11795">
    <property type="entry name" value="BRANCHED-CHAIN AMINO ACID TRANSPORT SYSTEM PERMEASE PROTEIN LIVH"/>
    <property type="match status" value="1"/>
</dbReference>
<feature type="transmembrane region" description="Helical" evidence="9">
    <location>
        <begin position="69"/>
        <end position="88"/>
    </location>
</feature>
<feature type="transmembrane region" description="Helical" evidence="9">
    <location>
        <begin position="228"/>
        <end position="254"/>
    </location>
</feature>
<dbReference type="RefSeq" id="WP_379718027.1">
    <property type="nucleotide sequence ID" value="NZ_JBHSMS010000021.1"/>
</dbReference>
<dbReference type="Pfam" id="PF02653">
    <property type="entry name" value="BPD_transp_2"/>
    <property type="match status" value="1"/>
</dbReference>
<keyword evidence="11" id="KW-1185">Reference proteome</keyword>
<evidence type="ECO:0000256" key="5">
    <source>
        <dbReference type="ARBA" id="ARBA00022970"/>
    </source>
</evidence>
<protein>
    <submittedName>
        <fullName evidence="10">Branched-chain amino acid ABC transporter permease</fullName>
    </submittedName>
</protein>